<evidence type="ECO:0000256" key="1">
    <source>
        <dbReference type="ARBA" id="ARBA00001946"/>
    </source>
</evidence>
<dbReference type="GO" id="GO:0004417">
    <property type="term" value="F:hydroxyethylthiazole kinase activity"/>
    <property type="evidence" value="ECO:0007669"/>
    <property type="project" value="UniProtKB-EC"/>
</dbReference>
<dbReference type="HAMAP" id="MF_00228">
    <property type="entry name" value="Thz_kinase"/>
    <property type="match status" value="1"/>
</dbReference>
<evidence type="ECO:0000313" key="6">
    <source>
        <dbReference type="Proteomes" id="UP000749471"/>
    </source>
</evidence>
<comment type="function">
    <text evidence="4">Catalyzes the phosphorylation of the hydroxyl group of 4-methyl-5-beta-hydroxyethylthiazole (THZ).</text>
</comment>
<comment type="similarity">
    <text evidence="4">Belongs to the Thz kinase family.</text>
</comment>
<evidence type="ECO:0000313" key="5">
    <source>
        <dbReference type="EMBL" id="MBU5438361.1"/>
    </source>
</evidence>
<dbReference type="PIRSF" id="PIRSF000513">
    <property type="entry name" value="Thz_kinase"/>
    <property type="match status" value="1"/>
</dbReference>
<dbReference type="EMBL" id="JAHLPM010000008">
    <property type="protein sequence ID" value="MBU5438361.1"/>
    <property type="molecule type" value="Genomic_DNA"/>
</dbReference>
<proteinExistence type="inferred from homology"/>
<keyword evidence="4" id="KW-0067">ATP-binding</keyword>
<keyword evidence="4" id="KW-0479">Metal-binding</keyword>
<name>A0ABS6E607_9FIRM</name>
<dbReference type="NCBIfam" id="TIGR00694">
    <property type="entry name" value="thiM"/>
    <property type="match status" value="1"/>
</dbReference>
<comment type="cofactor">
    <cofactor evidence="1 4">
        <name>Mg(2+)</name>
        <dbReference type="ChEBI" id="CHEBI:18420"/>
    </cofactor>
</comment>
<accession>A0ABS6E607</accession>
<gene>
    <name evidence="4 5" type="primary">thiM</name>
    <name evidence="5" type="ORF">KQI42_10095</name>
</gene>
<keyword evidence="3 4" id="KW-0418">Kinase</keyword>
<feature type="binding site" evidence="4">
    <location>
        <position position="171"/>
    </location>
    <ligand>
        <name>ATP</name>
        <dbReference type="ChEBI" id="CHEBI:30616"/>
    </ligand>
</feature>
<evidence type="ECO:0000256" key="4">
    <source>
        <dbReference type="HAMAP-Rule" id="MF_00228"/>
    </source>
</evidence>
<reference evidence="5 6" key="1">
    <citation type="submission" date="2021-06" db="EMBL/GenBank/DDBJ databases">
        <authorList>
            <person name="Sun Q."/>
            <person name="Li D."/>
        </authorList>
    </citation>
    <scope>NUCLEOTIDE SEQUENCE [LARGE SCALE GENOMIC DNA]</scope>
    <source>
        <strain evidence="5 6">MSJ-40</strain>
    </source>
</reference>
<sequence>MNHLTSACIDLLKEIRVKTPLIHNITNYVTVNDCANAILAIGASPIMADDIGEVEEIVSISSALVINIGTLNQQTITSMIAAGKKANELHIPVVLDPVGAGASSLRNKTTQEILSQVKIDVIRGNLSEISFVAGLKSSTKGVDTAEEDEKNDAVDIAKLIANKYTCVVGITGEVDVISDGIRVAKISNGNKLLSKVTGTGCMTSSLVGSFCGVTKDYYTAAVVGIATMGIAGEIAFLKAGAAGTGSFHIGIIDALSNMDGILFKERAKIDETQY</sequence>
<keyword evidence="4" id="KW-0460">Magnesium</keyword>
<dbReference type="Pfam" id="PF02110">
    <property type="entry name" value="HK"/>
    <property type="match status" value="1"/>
</dbReference>
<feature type="binding site" evidence="4">
    <location>
        <position position="198"/>
    </location>
    <ligand>
        <name>substrate</name>
    </ligand>
</feature>
<keyword evidence="6" id="KW-1185">Reference proteome</keyword>
<comment type="catalytic activity">
    <reaction evidence="4">
        <text>5-(2-hydroxyethyl)-4-methylthiazole + ATP = 4-methyl-5-(2-phosphooxyethyl)-thiazole + ADP + H(+)</text>
        <dbReference type="Rhea" id="RHEA:24212"/>
        <dbReference type="ChEBI" id="CHEBI:15378"/>
        <dbReference type="ChEBI" id="CHEBI:17957"/>
        <dbReference type="ChEBI" id="CHEBI:30616"/>
        <dbReference type="ChEBI" id="CHEBI:58296"/>
        <dbReference type="ChEBI" id="CHEBI:456216"/>
        <dbReference type="EC" id="2.7.1.50"/>
    </reaction>
</comment>
<protein>
    <recommendedName>
        <fullName evidence="4">Hydroxyethylthiazole kinase</fullName>
        <ecNumber evidence="4">2.7.1.50</ecNumber>
    </recommendedName>
    <alternativeName>
        <fullName evidence="4">4-methyl-5-beta-hydroxyethylthiazole kinase</fullName>
        <shortName evidence="4">TH kinase</shortName>
        <shortName evidence="4">Thz kinase</shortName>
    </alternativeName>
</protein>
<dbReference type="Proteomes" id="UP000749471">
    <property type="component" value="Unassembled WGS sequence"/>
</dbReference>
<comment type="caution">
    <text evidence="5">The sequence shown here is derived from an EMBL/GenBank/DDBJ whole genome shotgun (WGS) entry which is preliminary data.</text>
</comment>
<comment type="pathway">
    <text evidence="4">Cofactor biosynthesis; thiamine diphosphate biosynthesis; 4-methyl-5-(2-phosphoethyl)-thiazole from 5-(2-hydroxyethyl)-4-methylthiazole: step 1/1.</text>
</comment>
<evidence type="ECO:0000256" key="2">
    <source>
        <dbReference type="ARBA" id="ARBA00022679"/>
    </source>
</evidence>
<dbReference type="CDD" id="cd01170">
    <property type="entry name" value="THZ_kinase"/>
    <property type="match status" value="1"/>
</dbReference>
<keyword evidence="4" id="KW-0547">Nucleotide-binding</keyword>
<evidence type="ECO:0000256" key="3">
    <source>
        <dbReference type="ARBA" id="ARBA00022777"/>
    </source>
</evidence>
<keyword evidence="2 4" id="KW-0808">Transferase</keyword>
<dbReference type="EC" id="2.7.1.50" evidence="4"/>
<feature type="binding site" evidence="4">
    <location>
        <position position="123"/>
    </location>
    <ligand>
        <name>ATP</name>
        <dbReference type="ChEBI" id="CHEBI:30616"/>
    </ligand>
</feature>
<feature type="binding site" evidence="4">
    <location>
        <position position="47"/>
    </location>
    <ligand>
        <name>substrate</name>
    </ligand>
</feature>
<dbReference type="RefSeq" id="WP_216519436.1">
    <property type="nucleotide sequence ID" value="NZ_JAHLPM010000008.1"/>
</dbReference>
<keyword evidence="4" id="KW-0784">Thiamine biosynthesis</keyword>
<dbReference type="NCBIfam" id="NF006830">
    <property type="entry name" value="PRK09355.1"/>
    <property type="match status" value="1"/>
</dbReference>
<dbReference type="InterPro" id="IPR000417">
    <property type="entry name" value="Hyethyz_kinase"/>
</dbReference>
<organism evidence="5 6">
    <name type="scientific">Tissierella simiarum</name>
    <dbReference type="NCBI Taxonomy" id="2841534"/>
    <lineage>
        <taxon>Bacteria</taxon>
        <taxon>Bacillati</taxon>
        <taxon>Bacillota</taxon>
        <taxon>Tissierellia</taxon>
        <taxon>Tissierellales</taxon>
        <taxon>Tissierellaceae</taxon>
        <taxon>Tissierella</taxon>
    </lineage>
</organism>